<comment type="caution">
    <text evidence="5">The sequence shown here is derived from an EMBL/GenBank/DDBJ whole genome shotgun (WGS) entry which is preliminary data.</text>
</comment>
<organism evidence="5 6">
    <name type="scientific">Rhizocola hellebori</name>
    <dbReference type="NCBI Taxonomy" id="1392758"/>
    <lineage>
        <taxon>Bacteria</taxon>
        <taxon>Bacillati</taxon>
        <taxon>Actinomycetota</taxon>
        <taxon>Actinomycetes</taxon>
        <taxon>Micromonosporales</taxon>
        <taxon>Micromonosporaceae</taxon>
        <taxon>Rhizocola</taxon>
    </lineage>
</organism>
<accession>A0A8J3VCY0</accession>
<dbReference type="EMBL" id="BONY01000001">
    <property type="protein sequence ID" value="GIH02022.1"/>
    <property type="molecule type" value="Genomic_DNA"/>
</dbReference>
<feature type="domain" description="AMP-dependent synthetase/ligase" evidence="3">
    <location>
        <begin position="7"/>
        <end position="90"/>
    </location>
</feature>
<dbReference type="AlphaFoldDB" id="A0A8J3VCY0"/>
<dbReference type="PANTHER" id="PTHR45527">
    <property type="entry name" value="NONRIBOSOMAL PEPTIDE SYNTHETASE"/>
    <property type="match status" value="1"/>
</dbReference>
<dbReference type="GO" id="GO:0005737">
    <property type="term" value="C:cytoplasm"/>
    <property type="evidence" value="ECO:0007669"/>
    <property type="project" value="TreeGrafter"/>
</dbReference>
<dbReference type="SUPFAM" id="SSF56801">
    <property type="entry name" value="Acetyl-CoA synthetase-like"/>
    <property type="match status" value="1"/>
</dbReference>
<dbReference type="PROSITE" id="PS00455">
    <property type="entry name" value="AMP_BINDING"/>
    <property type="match status" value="1"/>
</dbReference>
<evidence type="ECO:0000259" key="4">
    <source>
        <dbReference type="Pfam" id="PF13193"/>
    </source>
</evidence>
<protein>
    <recommendedName>
        <fullName evidence="7">Amino acid adenylation domain-containing protein</fullName>
    </recommendedName>
</protein>
<dbReference type="RefSeq" id="WP_203905974.1">
    <property type="nucleotide sequence ID" value="NZ_BONY01000001.1"/>
</dbReference>
<proteinExistence type="predicted"/>
<feature type="domain" description="AMP-binding enzyme C-terminal" evidence="4">
    <location>
        <begin position="350"/>
        <end position="424"/>
    </location>
</feature>
<evidence type="ECO:0000256" key="1">
    <source>
        <dbReference type="ARBA" id="ARBA00022450"/>
    </source>
</evidence>
<keyword evidence="6" id="KW-1185">Reference proteome</keyword>
<sequence>MTIHELFARRAAQSPGAVAVQEGSLCLSYAELDEWSTRQAKELDLSPGDRVVVCQERSIDMVVRLLAILKAGGAYVPVDPSEPQARREELTAQVMRGDPPPDLACLMFTSGSTGRPKAVMVSHSSIANLVTKPSFVSIGRQDRLLQLAPVAFDAATFEIWGALLNGARLVLAPPGPSVLVHLEEALQDSEISVLWLTAALFHRQIDMNPAAFAGLSTILAGGDVLSPEHVRRLREALPGLRIVNGYGPTETTTFACCHTVSADEPLDGSVPIGRPIQNVTIDLIDGEMWIGGAGVAQGYWNAPELTAERFIGGRYRTGDLAERRPDGTLEFRGRIDNQIKLRGYRIEPAEIETALQAHPEVGQAAVAARDNHHGERRLVAWIVPAAGEPNRRELKAYLKQRLPEYMVPSVVVCLPVLPVTGNGKVDRGALPDPDWRRRDLYV</sequence>
<gene>
    <name evidence="5" type="ORF">Rhe02_00890</name>
</gene>
<dbReference type="PANTHER" id="PTHR45527:SF1">
    <property type="entry name" value="FATTY ACID SYNTHASE"/>
    <property type="match status" value="1"/>
</dbReference>
<dbReference type="Pfam" id="PF13193">
    <property type="entry name" value="AMP-binding_C"/>
    <property type="match status" value="1"/>
</dbReference>
<keyword evidence="2" id="KW-0597">Phosphoprotein</keyword>
<evidence type="ECO:0000313" key="6">
    <source>
        <dbReference type="Proteomes" id="UP000612899"/>
    </source>
</evidence>
<evidence type="ECO:0008006" key="7">
    <source>
        <dbReference type="Google" id="ProtNLM"/>
    </source>
</evidence>
<dbReference type="InterPro" id="IPR045851">
    <property type="entry name" value="AMP-bd_C_sf"/>
</dbReference>
<dbReference type="InterPro" id="IPR000873">
    <property type="entry name" value="AMP-dep_synth/lig_dom"/>
</dbReference>
<dbReference type="InterPro" id="IPR020845">
    <property type="entry name" value="AMP-binding_CS"/>
</dbReference>
<dbReference type="CDD" id="cd12117">
    <property type="entry name" value="A_NRPS_Srf_like"/>
    <property type="match status" value="1"/>
</dbReference>
<evidence type="ECO:0000313" key="5">
    <source>
        <dbReference type="EMBL" id="GIH02022.1"/>
    </source>
</evidence>
<dbReference type="InterPro" id="IPR025110">
    <property type="entry name" value="AMP-bd_C"/>
</dbReference>
<dbReference type="FunFam" id="3.30.300.30:FF:000010">
    <property type="entry name" value="Enterobactin synthetase component F"/>
    <property type="match status" value="1"/>
</dbReference>
<name>A0A8J3VCY0_9ACTN</name>
<dbReference type="GO" id="GO:0044550">
    <property type="term" value="P:secondary metabolite biosynthetic process"/>
    <property type="evidence" value="ECO:0007669"/>
    <property type="project" value="TreeGrafter"/>
</dbReference>
<dbReference type="Gene3D" id="3.40.50.12780">
    <property type="entry name" value="N-terminal domain of ligase-like"/>
    <property type="match status" value="2"/>
</dbReference>
<reference evidence="5" key="1">
    <citation type="submission" date="2021-01" db="EMBL/GenBank/DDBJ databases">
        <title>Whole genome shotgun sequence of Rhizocola hellebori NBRC 109834.</title>
        <authorList>
            <person name="Komaki H."/>
            <person name="Tamura T."/>
        </authorList>
    </citation>
    <scope>NUCLEOTIDE SEQUENCE</scope>
    <source>
        <strain evidence="5">NBRC 109834</strain>
    </source>
</reference>
<dbReference type="Gene3D" id="3.30.300.30">
    <property type="match status" value="1"/>
</dbReference>
<evidence type="ECO:0000256" key="2">
    <source>
        <dbReference type="ARBA" id="ARBA00022553"/>
    </source>
</evidence>
<evidence type="ECO:0000259" key="3">
    <source>
        <dbReference type="Pfam" id="PF00501"/>
    </source>
</evidence>
<dbReference type="GO" id="GO:0031177">
    <property type="term" value="F:phosphopantetheine binding"/>
    <property type="evidence" value="ECO:0007669"/>
    <property type="project" value="TreeGrafter"/>
</dbReference>
<dbReference type="InterPro" id="IPR042099">
    <property type="entry name" value="ANL_N_sf"/>
</dbReference>
<dbReference type="GO" id="GO:0043041">
    <property type="term" value="P:amino acid activation for nonribosomal peptide biosynthetic process"/>
    <property type="evidence" value="ECO:0007669"/>
    <property type="project" value="TreeGrafter"/>
</dbReference>
<dbReference type="Pfam" id="PF00501">
    <property type="entry name" value="AMP-binding"/>
    <property type="match status" value="2"/>
</dbReference>
<keyword evidence="1" id="KW-0596">Phosphopantetheine</keyword>
<dbReference type="Proteomes" id="UP000612899">
    <property type="component" value="Unassembled WGS sequence"/>
</dbReference>
<feature type="domain" description="AMP-dependent synthetase/ligase" evidence="3">
    <location>
        <begin position="99"/>
        <end position="300"/>
    </location>
</feature>